<evidence type="ECO:0000256" key="2">
    <source>
        <dbReference type="ARBA" id="ARBA00022801"/>
    </source>
</evidence>
<proteinExistence type="predicted"/>
<dbReference type="Pfam" id="PF00271">
    <property type="entry name" value="Helicase_C"/>
    <property type="match status" value="1"/>
</dbReference>
<dbReference type="GO" id="GO:0004386">
    <property type="term" value="F:helicase activity"/>
    <property type="evidence" value="ECO:0007669"/>
    <property type="project" value="UniProtKB-KW"/>
</dbReference>
<dbReference type="PANTHER" id="PTHR12131:SF1">
    <property type="entry name" value="ATP-DEPENDENT RNA HELICASE SUPV3L1, MITOCHONDRIAL-RELATED"/>
    <property type="match status" value="1"/>
</dbReference>
<comment type="caution">
    <text evidence="8">The sequence shown here is derived from an EMBL/GenBank/DDBJ whole genome shotgun (WGS) entry which is preliminary data.</text>
</comment>
<feature type="domain" description="Helicase ATP-binding" evidence="6">
    <location>
        <begin position="19"/>
        <end position="177"/>
    </location>
</feature>
<dbReference type="InterPro" id="IPR014001">
    <property type="entry name" value="Helicase_ATP-bd"/>
</dbReference>
<evidence type="ECO:0000256" key="1">
    <source>
        <dbReference type="ARBA" id="ARBA00022741"/>
    </source>
</evidence>
<evidence type="ECO:0000313" key="9">
    <source>
        <dbReference type="Proteomes" id="UP001589788"/>
    </source>
</evidence>
<dbReference type="SUPFAM" id="SSF52540">
    <property type="entry name" value="P-loop containing nucleoside triphosphate hydrolases"/>
    <property type="match status" value="1"/>
</dbReference>
<organism evidence="8 9">
    <name type="scientific">Aciditerrimonas ferrireducens</name>
    <dbReference type="NCBI Taxonomy" id="667306"/>
    <lineage>
        <taxon>Bacteria</taxon>
        <taxon>Bacillati</taxon>
        <taxon>Actinomycetota</taxon>
        <taxon>Acidimicrobiia</taxon>
        <taxon>Acidimicrobiales</taxon>
        <taxon>Acidimicrobiaceae</taxon>
        <taxon>Aciditerrimonas</taxon>
    </lineage>
</organism>
<evidence type="ECO:0000256" key="3">
    <source>
        <dbReference type="ARBA" id="ARBA00022806"/>
    </source>
</evidence>
<name>A0ABV6C241_9ACTN</name>
<dbReference type="SMART" id="SM01142">
    <property type="entry name" value="DSHCT"/>
    <property type="match status" value="1"/>
</dbReference>
<dbReference type="Pfam" id="PF00270">
    <property type="entry name" value="DEAD"/>
    <property type="match status" value="1"/>
</dbReference>
<evidence type="ECO:0000259" key="6">
    <source>
        <dbReference type="PROSITE" id="PS51192"/>
    </source>
</evidence>
<dbReference type="Proteomes" id="UP001589788">
    <property type="component" value="Unassembled WGS sequence"/>
</dbReference>
<keyword evidence="2" id="KW-0378">Hydrolase</keyword>
<reference evidence="8 9" key="1">
    <citation type="submission" date="2024-09" db="EMBL/GenBank/DDBJ databases">
        <authorList>
            <person name="Sun Q."/>
            <person name="Mori K."/>
        </authorList>
    </citation>
    <scope>NUCLEOTIDE SEQUENCE [LARGE SCALE GENOMIC DNA]</scope>
    <source>
        <strain evidence="8 9">JCM 15389</strain>
    </source>
</reference>
<accession>A0ABV6C241</accession>
<dbReference type="InterPro" id="IPR011545">
    <property type="entry name" value="DEAD/DEAH_box_helicase_dom"/>
</dbReference>
<dbReference type="RefSeq" id="WP_377789050.1">
    <property type="nucleotide sequence ID" value="NZ_JBHLYQ010000046.1"/>
</dbReference>
<dbReference type="InterPro" id="IPR027417">
    <property type="entry name" value="P-loop_NTPase"/>
</dbReference>
<dbReference type="Gene3D" id="3.40.50.300">
    <property type="entry name" value="P-loop containing nucleotide triphosphate hydrolases"/>
    <property type="match status" value="2"/>
</dbReference>
<dbReference type="Gene3D" id="1.10.3380.30">
    <property type="match status" value="1"/>
</dbReference>
<dbReference type="PROSITE" id="PS51194">
    <property type="entry name" value="HELICASE_CTER"/>
    <property type="match status" value="1"/>
</dbReference>
<evidence type="ECO:0000256" key="5">
    <source>
        <dbReference type="SAM" id="MobiDB-lite"/>
    </source>
</evidence>
<keyword evidence="4" id="KW-0067">ATP-binding</keyword>
<dbReference type="EMBL" id="JBHLYQ010000046">
    <property type="protein sequence ID" value="MFC0081760.1"/>
    <property type="molecule type" value="Genomic_DNA"/>
</dbReference>
<dbReference type="PANTHER" id="PTHR12131">
    <property type="entry name" value="ATP-DEPENDENT RNA AND DNA HELICASE"/>
    <property type="match status" value="1"/>
</dbReference>
<sequence>MRRDRAFPFPLDPFQERALDALDRGASVLVSAPTGAGKTVVAEYAVDLARREGTRAFYTTPLKALSNQKFGQLRQRYGPEQVGLLTGDTTFQPDAPVVVMTTEVLRNMLFAGSPQLADLGLVVLDEVHFLQDPYRGSVWEEVIILSPPPVRLVCLSATVANAEELGAWLRSVRGAVEVVVEERRPVALRHHLAVAERGRGRIELLPVLKDGGLHPEAARFDHRVARFARQPGGLRRSRLAPPRRTELVEALAQREMLPAIVFIFSRAACEDAVAQCLSEGIRLTGPGERAEIRRRCEAATEGLPDDELAALGYGEWLAGLEEGLAAHHAGMIPAFREAVESCFADGLLGVVFATETLSLGINMPARTVVVERLTKVRESGRSALTSGEYAQLTGRAGRRGLDPVGHAVVPWGPQVLATDVARLATTPPPDLRSSFRPTYNLAANLVRRFSPAQARHVLDRSFAQWVDRRQHRALSERLQRTWALLEAWGYLDRAAWRLTPRGEMLARIYHESDLLVAEALACGCFGGLDAPALAAVASALVFAPRVARRRLRPAPPPEAARARLEELGQLAERLREDEALHRLPPTRLPDPGFAQAAAAWARGRPLERILERAELAPGDFVRTIRQLVDLLRQVALVAPEAEVADQAALAARALDRGVVASGVLGVTRLEEVEEPLGDPGPRFGTVPQAGPAGP</sequence>
<dbReference type="SMART" id="SM00487">
    <property type="entry name" value="DEXDc"/>
    <property type="match status" value="1"/>
</dbReference>
<dbReference type="InterPro" id="IPR003593">
    <property type="entry name" value="AAA+_ATPase"/>
</dbReference>
<dbReference type="Pfam" id="PF08148">
    <property type="entry name" value="DSHCT"/>
    <property type="match status" value="1"/>
</dbReference>
<feature type="region of interest" description="Disordered" evidence="5">
    <location>
        <begin position="674"/>
        <end position="694"/>
    </location>
</feature>
<gene>
    <name evidence="8" type="ORF">ACFFRE_06330</name>
</gene>
<dbReference type="PROSITE" id="PS51192">
    <property type="entry name" value="HELICASE_ATP_BIND_1"/>
    <property type="match status" value="1"/>
</dbReference>
<feature type="domain" description="Helicase C-terminal" evidence="7">
    <location>
        <begin position="243"/>
        <end position="446"/>
    </location>
</feature>
<dbReference type="SMART" id="SM00382">
    <property type="entry name" value="AAA"/>
    <property type="match status" value="1"/>
</dbReference>
<dbReference type="InterPro" id="IPR001650">
    <property type="entry name" value="Helicase_C-like"/>
</dbReference>
<keyword evidence="9" id="KW-1185">Reference proteome</keyword>
<dbReference type="InterPro" id="IPR012961">
    <property type="entry name" value="Ski2/MTR4_C"/>
</dbReference>
<keyword evidence="1" id="KW-0547">Nucleotide-binding</keyword>
<evidence type="ECO:0000256" key="4">
    <source>
        <dbReference type="ARBA" id="ARBA00022840"/>
    </source>
</evidence>
<evidence type="ECO:0000313" key="8">
    <source>
        <dbReference type="EMBL" id="MFC0081760.1"/>
    </source>
</evidence>
<keyword evidence="3 8" id="KW-0347">Helicase</keyword>
<dbReference type="SMART" id="SM00490">
    <property type="entry name" value="HELICc"/>
    <property type="match status" value="1"/>
</dbReference>
<evidence type="ECO:0000259" key="7">
    <source>
        <dbReference type="PROSITE" id="PS51194"/>
    </source>
</evidence>
<protein>
    <submittedName>
        <fullName evidence="8">DEAD/DEAH box helicase</fullName>
    </submittedName>
</protein>
<dbReference type="InterPro" id="IPR050699">
    <property type="entry name" value="RNA-DNA_Helicase"/>
</dbReference>